<keyword evidence="14" id="KW-1185">Reference proteome</keyword>
<evidence type="ECO:0000313" key="14">
    <source>
        <dbReference type="Proteomes" id="UP000799436"/>
    </source>
</evidence>
<evidence type="ECO:0000256" key="1">
    <source>
        <dbReference type="ARBA" id="ARBA00004613"/>
    </source>
</evidence>
<evidence type="ECO:0000256" key="8">
    <source>
        <dbReference type="ARBA" id="ARBA00023157"/>
    </source>
</evidence>
<keyword evidence="7 12" id="KW-0378">Hydrolase</keyword>
<feature type="active site" description="Proton donor/acceptor" evidence="10">
    <location>
        <position position="160"/>
    </location>
</feature>
<feature type="non-terminal residue" evidence="13">
    <location>
        <position position="1"/>
    </location>
</feature>
<evidence type="ECO:0000256" key="12">
    <source>
        <dbReference type="RuleBase" id="RU361263"/>
    </source>
</evidence>
<dbReference type="GO" id="GO:0050525">
    <property type="term" value="F:cutinase activity"/>
    <property type="evidence" value="ECO:0007669"/>
    <property type="project" value="UniProtKB-UniRule"/>
</dbReference>
<dbReference type="SUPFAM" id="SSF53474">
    <property type="entry name" value="alpha/beta-Hydrolases"/>
    <property type="match status" value="1"/>
</dbReference>
<dbReference type="GO" id="GO:0016052">
    <property type="term" value="P:carbohydrate catabolic process"/>
    <property type="evidence" value="ECO:0007669"/>
    <property type="project" value="TreeGrafter"/>
</dbReference>
<evidence type="ECO:0000256" key="7">
    <source>
        <dbReference type="ARBA" id="ARBA00022801"/>
    </source>
</evidence>
<dbReference type="PROSITE" id="PS00155">
    <property type="entry name" value="CUTINASE_1"/>
    <property type="match status" value="1"/>
</dbReference>
<feature type="disulfide bond" evidence="11">
    <location>
        <begin position="11"/>
        <end position="84"/>
    </location>
</feature>
<organism evidence="13 14">
    <name type="scientific">Teratosphaeria nubilosa</name>
    <dbReference type="NCBI Taxonomy" id="161662"/>
    <lineage>
        <taxon>Eukaryota</taxon>
        <taxon>Fungi</taxon>
        <taxon>Dikarya</taxon>
        <taxon>Ascomycota</taxon>
        <taxon>Pezizomycotina</taxon>
        <taxon>Dothideomycetes</taxon>
        <taxon>Dothideomycetidae</taxon>
        <taxon>Mycosphaerellales</taxon>
        <taxon>Teratosphaeriaceae</taxon>
        <taxon>Teratosphaeria</taxon>
    </lineage>
</organism>
<evidence type="ECO:0000256" key="10">
    <source>
        <dbReference type="PIRSR" id="PIRSR611150-1"/>
    </source>
</evidence>
<evidence type="ECO:0000256" key="4">
    <source>
        <dbReference type="ARBA" id="ARBA00022487"/>
    </source>
</evidence>
<keyword evidence="6" id="KW-0732">Signal</keyword>
<dbReference type="Pfam" id="PF01083">
    <property type="entry name" value="Cutinase"/>
    <property type="match status" value="1"/>
</dbReference>
<dbReference type="InterPro" id="IPR011150">
    <property type="entry name" value="Cutinase_monf"/>
</dbReference>
<evidence type="ECO:0000256" key="6">
    <source>
        <dbReference type="ARBA" id="ARBA00022729"/>
    </source>
</evidence>
<feature type="active site" description="Nucleophile" evidence="10">
    <location>
        <position position="95"/>
    </location>
</feature>
<accession>A0A6G1KZC1</accession>
<feature type="active site" evidence="10">
    <location>
        <position position="146"/>
    </location>
</feature>
<reference evidence="13" key="1">
    <citation type="journal article" date="2020" name="Stud. Mycol.">
        <title>101 Dothideomycetes genomes: a test case for predicting lifestyles and emergence of pathogens.</title>
        <authorList>
            <person name="Haridas S."/>
            <person name="Albert R."/>
            <person name="Binder M."/>
            <person name="Bloem J."/>
            <person name="Labutti K."/>
            <person name="Salamov A."/>
            <person name="Andreopoulos B."/>
            <person name="Baker S."/>
            <person name="Barry K."/>
            <person name="Bills G."/>
            <person name="Bluhm B."/>
            <person name="Cannon C."/>
            <person name="Castanera R."/>
            <person name="Culley D."/>
            <person name="Daum C."/>
            <person name="Ezra D."/>
            <person name="Gonzalez J."/>
            <person name="Henrissat B."/>
            <person name="Kuo A."/>
            <person name="Liang C."/>
            <person name="Lipzen A."/>
            <person name="Lutzoni F."/>
            <person name="Magnuson J."/>
            <person name="Mondo S."/>
            <person name="Nolan M."/>
            <person name="Ohm R."/>
            <person name="Pangilinan J."/>
            <person name="Park H.-J."/>
            <person name="Ramirez L."/>
            <person name="Alfaro M."/>
            <person name="Sun H."/>
            <person name="Tritt A."/>
            <person name="Yoshinaga Y."/>
            <person name="Zwiers L.-H."/>
            <person name="Turgeon B."/>
            <person name="Goodwin S."/>
            <person name="Spatafora J."/>
            <person name="Crous P."/>
            <person name="Grigoriev I."/>
        </authorList>
    </citation>
    <scope>NUCLEOTIDE SEQUENCE</scope>
    <source>
        <strain evidence="13">CBS 116005</strain>
    </source>
</reference>
<dbReference type="PANTHER" id="PTHR48250:SF2">
    <property type="entry name" value="CUTINASE"/>
    <property type="match status" value="1"/>
</dbReference>
<evidence type="ECO:0000256" key="11">
    <source>
        <dbReference type="PIRSR" id="PIRSR611150-2"/>
    </source>
</evidence>
<evidence type="ECO:0000256" key="2">
    <source>
        <dbReference type="ARBA" id="ARBA00007534"/>
    </source>
</evidence>
<keyword evidence="8 11" id="KW-1015">Disulfide bond</keyword>
<keyword evidence="4 12" id="KW-0719">Serine esterase</keyword>
<name>A0A6G1KZC1_9PEZI</name>
<dbReference type="Gene3D" id="3.40.50.1820">
    <property type="entry name" value="alpha/beta hydrolase"/>
    <property type="match status" value="1"/>
</dbReference>
<sequence length="179" mass="18720">STASDVQRGVCAPITVLFARGTFEIGNVGSVIGPQLFSALSRLTNGNIALQGLNYDANLLDDFSFGASDGPKMTQLARQALQQCPGTKLVMSGYSQGCMVVHSSLNSGEMNSGSVAAVVYFGDPRKRRSRTLVVDLVIKTFCAAGDGVCLTGGFFITAGHLSYGGDAQQAAQWIMQTVG</sequence>
<evidence type="ECO:0000256" key="9">
    <source>
        <dbReference type="ARBA" id="ARBA00034045"/>
    </source>
</evidence>
<dbReference type="OrthoDB" id="2975078at2759"/>
<comment type="similarity">
    <text evidence="2 12">Belongs to the cutinase family.</text>
</comment>
<dbReference type="EMBL" id="ML995881">
    <property type="protein sequence ID" value="KAF2765925.1"/>
    <property type="molecule type" value="Genomic_DNA"/>
</dbReference>
<dbReference type="InterPro" id="IPR043580">
    <property type="entry name" value="CUTINASE_1"/>
</dbReference>
<dbReference type="InterPro" id="IPR000675">
    <property type="entry name" value="Cutinase/axe"/>
</dbReference>
<evidence type="ECO:0000256" key="3">
    <source>
        <dbReference type="ARBA" id="ARBA00013095"/>
    </source>
</evidence>
<dbReference type="PANTHER" id="PTHR48250">
    <property type="entry name" value="CUTINASE 2-RELATED"/>
    <property type="match status" value="1"/>
</dbReference>
<dbReference type="Proteomes" id="UP000799436">
    <property type="component" value="Unassembled WGS sequence"/>
</dbReference>
<dbReference type="GO" id="GO:0005576">
    <property type="term" value="C:extracellular region"/>
    <property type="evidence" value="ECO:0007669"/>
    <property type="project" value="UniProtKB-SubCell"/>
</dbReference>
<evidence type="ECO:0000313" key="13">
    <source>
        <dbReference type="EMBL" id="KAF2765925.1"/>
    </source>
</evidence>
<dbReference type="InterPro" id="IPR029058">
    <property type="entry name" value="AB_hydrolase_fold"/>
</dbReference>
<feature type="disulfide bond" evidence="11">
    <location>
        <begin position="142"/>
        <end position="149"/>
    </location>
</feature>
<feature type="non-terminal residue" evidence="13">
    <location>
        <position position="179"/>
    </location>
</feature>
<dbReference type="EC" id="3.1.1.74" evidence="3 12"/>
<keyword evidence="5 12" id="KW-0964">Secreted</keyword>
<proteinExistence type="inferred from homology"/>
<dbReference type="SMART" id="SM01110">
    <property type="entry name" value="Cutinase"/>
    <property type="match status" value="1"/>
</dbReference>
<protein>
    <recommendedName>
        <fullName evidence="3 12">Cutinase</fullName>
        <ecNumber evidence="3 12">3.1.1.74</ecNumber>
    </recommendedName>
</protein>
<comment type="catalytic activity">
    <reaction evidence="9 12">
        <text>cutin + H2O = cutin monomers.</text>
        <dbReference type="EC" id="3.1.1.74"/>
    </reaction>
</comment>
<gene>
    <name evidence="13" type="ORF">EJ03DRAFT_243678</name>
</gene>
<evidence type="ECO:0000256" key="5">
    <source>
        <dbReference type="ARBA" id="ARBA00022525"/>
    </source>
</evidence>
<dbReference type="AlphaFoldDB" id="A0A6G1KZC1"/>
<comment type="subcellular location">
    <subcellularLocation>
        <location evidence="1 12">Secreted</location>
    </subcellularLocation>
</comment>
<comment type="function">
    <text evidence="12">Catalyzes the hydrolysis of complex carboxylic polyesters found in the cell wall of plants. Degrades cutin, a macromolecule that forms the structure of the plant cuticle.</text>
</comment>